<evidence type="ECO:0000313" key="2">
    <source>
        <dbReference type="Proteomes" id="UP000024376"/>
    </source>
</evidence>
<reference evidence="2" key="1">
    <citation type="journal article" date="2013" name="Ind. Biotechnol.">
        <title>Comparative genomics analysis of Trichoderma reesei strains.</title>
        <authorList>
            <person name="Koike H."/>
            <person name="Aerts A."/>
            <person name="LaButti K."/>
            <person name="Grigoriev I.V."/>
            <person name="Baker S.E."/>
        </authorList>
    </citation>
    <scope>NUCLEOTIDE SEQUENCE [LARGE SCALE GENOMIC DNA]</scope>
    <source>
        <strain evidence="2">ATCC 56765 / BCRC 32924 / NRRL 11460 / Rut C-30</strain>
    </source>
</reference>
<sequence length="127" mass="14059">MKLLTHRTSITKASDKHNYLLDNCPQEHAQGRMDALRAASVEAARLDPNVGSVQYGTLVGNGVGSDWAVAFFDKDYNVAVQFDDKDKRLGKRTRKIGYTLSVTVIQECRPMTGNPADKPRHIMAPLS</sequence>
<evidence type="ECO:0000313" key="1">
    <source>
        <dbReference type="EMBL" id="ETR98113.1"/>
    </source>
</evidence>
<dbReference type="EMBL" id="KI911165">
    <property type="protein sequence ID" value="ETR98113.1"/>
    <property type="molecule type" value="Genomic_DNA"/>
</dbReference>
<proteinExistence type="predicted"/>
<name>A0A024RYF1_HYPJR</name>
<protein>
    <submittedName>
        <fullName evidence="1">Uncharacterized protein</fullName>
    </submittedName>
</protein>
<gene>
    <name evidence="1" type="ORF">M419DRAFT_38885</name>
</gene>
<accession>A0A024RYF1</accession>
<dbReference type="Proteomes" id="UP000024376">
    <property type="component" value="Unassembled WGS sequence"/>
</dbReference>
<dbReference type="AlphaFoldDB" id="A0A024RYF1"/>
<dbReference type="HOGENOM" id="CLU_1972050_0_0_1"/>
<dbReference type="KEGG" id="trr:M419DRAFT_38885"/>
<organism evidence="1 2">
    <name type="scientific">Hypocrea jecorina (strain ATCC 56765 / BCRC 32924 / NRRL 11460 / Rut C-30)</name>
    <name type="common">Trichoderma reesei</name>
    <dbReference type="NCBI Taxonomy" id="1344414"/>
    <lineage>
        <taxon>Eukaryota</taxon>
        <taxon>Fungi</taxon>
        <taxon>Dikarya</taxon>
        <taxon>Ascomycota</taxon>
        <taxon>Pezizomycotina</taxon>
        <taxon>Sordariomycetes</taxon>
        <taxon>Hypocreomycetidae</taxon>
        <taxon>Hypocreales</taxon>
        <taxon>Hypocreaceae</taxon>
        <taxon>Trichoderma</taxon>
    </lineage>
</organism>